<sequence length="391" mass="44449">MRIFIPGLLTLISILKLAYCTSYNQLIGLYSGNEAERVIFESLANNRLQRPKIWQIDDDLYFKLVLAEDRSYTSAVLFINTENEAHLELLRLFSGVSRRLTKGIDGIKDGGGRTYFFYCNVAPGADSWFLETQGIENLPEILVVGPEGQAYSFNNYIEDLTERHEIEWSVEVLEELIEVFLGDCMSGEWDGDGNTPTNDRKNRPTGGKWREAFHRLFARIGVDTADVFIYLVILMFALATAILRSGYGRYVLLVGSYLVYFLSISCVVFSLVNRTPLYDHKGTFYVGSGNGMFGSFTLIKWPNVEKLFSKDRAYQYGLEGVIFSLLLLLAVAILLGSANSEDGDRWITLVIIPLLIIYRLFAMKTKDHVLYVLPPRDLPRGWLIEDRQGIF</sequence>
<feature type="transmembrane region" description="Helical" evidence="1">
    <location>
        <begin position="250"/>
        <end position="272"/>
    </location>
</feature>
<feature type="transmembrane region" description="Helical" evidence="1">
    <location>
        <begin position="284"/>
        <end position="301"/>
    </location>
</feature>
<name>L1LEA2_THEEQ</name>
<feature type="transmembrane region" description="Helical" evidence="1">
    <location>
        <begin position="346"/>
        <end position="362"/>
    </location>
</feature>
<evidence type="ECO:0000256" key="2">
    <source>
        <dbReference type="SAM" id="SignalP"/>
    </source>
</evidence>
<feature type="transmembrane region" description="Helical" evidence="1">
    <location>
        <begin position="313"/>
        <end position="334"/>
    </location>
</feature>
<keyword evidence="4" id="KW-1185">Reference proteome</keyword>
<protein>
    <submittedName>
        <fullName evidence="3">Membrane protein, putative</fullName>
    </submittedName>
</protein>
<gene>
    <name evidence="3" type="ORF">BEWA_037120</name>
</gene>
<feature type="chain" id="PRO_5003953160" evidence="2">
    <location>
        <begin position="21"/>
        <end position="391"/>
    </location>
</feature>
<evidence type="ECO:0000256" key="1">
    <source>
        <dbReference type="SAM" id="Phobius"/>
    </source>
</evidence>
<accession>L1LEA2</accession>
<comment type="caution">
    <text evidence="3">The sequence shown here is derived from an EMBL/GenBank/DDBJ whole genome shotgun (WGS) entry which is preliminary data.</text>
</comment>
<dbReference type="GeneID" id="15806599"/>
<dbReference type="VEuPathDB" id="PiroplasmaDB:BEWA_037120"/>
<keyword evidence="2" id="KW-0732">Signal</keyword>
<dbReference type="Proteomes" id="UP000031512">
    <property type="component" value="Unassembled WGS sequence"/>
</dbReference>
<organism evidence="3 4">
    <name type="scientific">Theileria equi strain WA</name>
    <dbReference type="NCBI Taxonomy" id="1537102"/>
    <lineage>
        <taxon>Eukaryota</taxon>
        <taxon>Sar</taxon>
        <taxon>Alveolata</taxon>
        <taxon>Apicomplexa</taxon>
        <taxon>Aconoidasida</taxon>
        <taxon>Piroplasmida</taxon>
        <taxon>Theileriidae</taxon>
        <taxon>Theileria</taxon>
    </lineage>
</organism>
<dbReference type="EMBL" id="ACOU01000002">
    <property type="protein sequence ID" value="EKX73676.1"/>
    <property type="molecule type" value="Genomic_DNA"/>
</dbReference>
<dbReference type="RefSeq" id="XP_004833128.1">
    <property type="nucleotide sequence ID" value="XM_004833071.1"/>
</dbReference>
<feature type="transmembrane region" description="Helical" evidence="1">
    <location>
        <begin position="227"/>
        <end position="243"/>
    </location>
</feature>
<proteinExistence type="predicted"/>
<reference evidence="3 4" key="1">
    <citation type="journal article" date="2012" name="BMC Genomics">
        <title>Comparative genomic analysis and phylogenetic position of Theileria equi.</title>
        <authorList>
            <person name="Kappmeyer L.S."/>
            <person name="Thiagarajan M."/>
            <person name="Herndon D.R."/>
            <person name="Ramsay J.D."/>
            <person name="Caler E."/>
            <person name="Djikeng A."/>
            <person name="Gillespie J.J."/>
            <person name="Lau A.O."/>
            <person name="Roalson E.H."/>
            <person name="Silva J.C."/>
            <person name="Silva M.G."/>
            <person name="Suarez C.E."/>
            <person name="Ueti M.W."/>
            <person name="Nene V.M."/>
            <person name="Mealey R.H."/>
            <person name="Knowles D.P."/>
            <person name="Brayton K.A."/>
        </authorList>
    </citation>
    <scope>NUCLEOTIDE SEQUENCE [LARGE SCALE GENOMIC DNA]</scope>
    <source>
        <strain evidence="3 4">WA</strain>
    </source>
</reference>
<dbReference type="KEGG" id="beq:BEWA_037120"/>
<dbReference type="AlphaFoldDB" id="L1LEA2"/>
<feature type="signal peptide" evidence="2">
    <location>
        <begin position="1"/>
        <end position="20"/>
    </location>
</feature>
<keyword evidence="1" id="KW-1133">Transmembrane helix</keyword>
<keyword evidence="1" id="KW-0472">Membrane</keyword>
<keyword evidence="1" id="KW-0812">Transmembrane</keyword>
<evidence type="ECO:0000313" key="3">
    <source>
        <dbReference type="EMBL" id="EKX73676.1"/>
    </source>
</evidence>
<evidence type="ECO:0000313" key="4">
    <source>
        <dbReference type="Proteomes" id="UP000031512"/>
    </source>
</evidence>